<evidence type="ECO:0000256" key="1">
    <source>
        <dbReference type="ARBA" id="ARBA00009237"/>
    </source>
</evidence>
<evidence type="ECO:0000256" key="15">
    <source>
        <dbReference type="ARBA" id="ARBA00023303"/>
    </source>
</evidence>
<comment type="similarity">
    <text evidence="1">Belongs to the ligand-gated ion channel (TC 1.A.9) family. Acetylcholine receptor (TC 1.A.9.1) subfamily.</text>
</comment>
<evidence type="ECO:0000256" key="3">
    <source>
        <dbReference type="ARBA" id="ARBA00022475"/>
    </source>
</evidence>
<evidence type="ECO:0000256" key="2">
    <source>
        <dbReference type="ARBA" id="ARBA00022448"/>
    </source>
</evidence>
<keyword evidence="12" id="KW-0325">Glycoprotein</keyword>
<evidence type="ECO:0000256" key="13">
    <source>
        <dbReference type="ARBA" id="ARBA00023257"/>
    </source>
</evidence>
<proteinExistence type="inferred from homology"/>
<keyword evidence="3" id="KW-1003">Cell membrane</keyword>
<keyword evidence="11" id="KW-0675">Receptor</keyword>
<evidence type="ECO:0000313" key="19">
    <source>
        <dbReference type="EMBL" id="KAK7584268.1"/>
    </source>
</evidence>
<dbReference type="SUPFAM" id="SSF90112">
    <property type="entry name" value="Neurotransmitter-gated ion-channel transmembrane pore"/>
    <property type="match status" value="1"/>
</dbReference>
<keyword evidence="20" id="KW-1185">Reference proteome</keyword>
<keyword evidence="9 17" id="KW-0472">Membrane</keyword>
<comment type="subcellular location">
    <subcellularLocation>
        <location evidence="16">Postsynaptic cell membrane</location>
        <topology evidence="16">Multi-pass membrane protein</topology>
    </subcellularLocation>
</comment>
<keyword evidence="5" id="KW-0732">Signal</keyword>
<comment type="caution">
    <text evidence="19">The sequence shown here is derived from an EMBL/GenBank/DDBJ whole genome shotgun (WGS) entry which is preliminary data.</text>
</comment>
<dbReference type="GO" id="GO:0007271">
    <property type="term" value="P:synaptic transmission, cholinergic"/>
    <property type="evidence" value="ECO:0007669"/>
    <property type="project" value="UniProtKB-ARBA"/>
</dbReference>
<evidence type="ECO:0000256" key="12">
    <source>
        <dbReference type="ARBA" id="ARBA00023180"/>
    </source>
</evidence>
<keyword evidence="15" id="KW-0407">Ion channel</keyword>
<evidence type="ECO:0000256" key="17">
    <source>
        <dbReference type="SAM" id="Phobius"/>
    </source>
</evidence>
<feature type="transmembrane region" description="Helical" evidence="17">
    <location>
        <begin position="215"/>
        <end position="239"/>
    </location>
</feature>
<evidence type="ECO:0000256" key="8">
    <source>
        <dbReference type="ARBA" id="ARBA00023065"/>
    </source>
</evidence>
<organism evidence="19 20">
    <name type="scientific">Parthenolecanium corni</name>
    <dbReference type="NCBI Taxonomy" id="536013"/>
    <lineage>
        <taxon>Eukaryota</taxon>
        <taxon>Metazoa</taxon>
        <taxon>Ecdysozoa</taxon>
        <taxon>Arthropoda</taxon>
        <taxon>Hexapoda</taxon>
        <taxon>Insecta</taxon>
        <taxon>Pterygota</taxon>
        <taxon>Neoptera</taxon>
        <taxon>Paraneoptera</taxon>
        <taxon>Hemiptera</taxon>
        <taxon>Sternorrhyncha</taxon>
        <taxon>Coccoidea</taxon>
        <taxon>Coccidae</taxon>
        <taxon>Parthenolecanium</taxon>
    </lineage>
</organism>
<dbReference type="Pfam" id="PF02932">
    <property type="entry name" value="Neur_chan_memb"/>
    <property type="match status" value="1"/>
</dbReference>
<accession>A0AAN9Y420</accession>
<dbReference type="GO" id="GO:0045211">
    <property type="term" value="C:postsynaptic membrane"/>
    <property type="evidence" value="ECO:0007669"/>
    <property type="project" value="UniProtKB-SubCell"/>
</dbReference>
<keyword evidence="2" id="KW-0813">Transport</keyword>
<evidence type="ECO:0000256" key="10">
    <source>
        <dbReference type="ARBA" id="ARBA00023157"/>
    </source>
</evidence>
<evidence type="ECO:0000256" key="4">
    <source>
        <dbReference type="ARBA" id="ARBA00022692"/>
    </source>
</evidence>
<evidence type="ECO:0000256" key="9">
    <source>
        <dbReference type="ARBA" id="ARBA00023136"/>
    </source>
</evidence>
<evidence type="ECO:0000259" key="18">
    <source>
        <dbReference type="Pfam" id="PF02932"/>
    </source>
</evidence>
<name>A0AAN9Y420_9HEMI</name>
<keyword evidence="8" id="KW-0406">Ion transport</keyword>
<evidence type="ECO:0000256" key="5">
    <source>
        <dbReference type="ARBA" id="ARBA00022729"/>
    </source>
</evidence>
<evidence type="ECO:0000256" key="14">
    <source>
        <dbReference type="ARBA" id="ARBA00023286"/>
    </source>
</evidence>
<evidence type="ECO:0000256" key="6">
    <source>
        <dbReference type="ARBA" id="ARBA00022989"/>
    </source>
</evidence>
<dbReference type="InterPro" id="IPR038050">
    <property type="entry name" value="Neuro_actylchol_rec"/>
</dbReference>
<evidence type="ECO:0000256" key="11">
    <source>
        <dbReference type="ARBA" id="ARBA00023170"/>
    </source>
</evidence>
<evidence type="ECO:0000256" key="16">
    <source>
        <dbReference type="ARBA" id="ARBA00034104"/>
    </source>
</evidence>
<feature type="domain" description="Neurotransmitter-gated ion-channel transmembrane" evidence="18">
    <location>
        <begin position="23"/>
        <end position="231"/>
    </location>
</feature>
<dbReference type="Proteomes" id="UP001367676">
    <property type="component" value="Unassembled WGS sequence"/>
</dbReference>
<evidence type="ECO:0000256" key="7">
    <source>
        <dbReference type="ARBA" id="ARBA00023018"/>
    </source>
</evidence>
<dbReference type="InterPro" id="IPR036719">
    <property type="entry name" value="Neuro-gated_channel_TM_sf"/>
</dbReference>
<dbReference type="GO" id="GO:0098655">
    <property type="term" value="P:monoatomic cation transmembrane transport"/>
    <property type="evidence" value="ECO:0007669"/>
    <property type="project" value="UniProtKB-ARBA"/>
</dbReference>
<dbReference type="EMBL" id="JBBCAQ010000032">
    <property type="protein sequence ID" value="KAK7584268.1"/>
    <property type="molecule type" value="Genomic_DNA"/>
</dbReference>
<keyword evidence="6 17" id="KW-1133">Transmembrane helix</keyword>
<keyword evidence="7" id="KW-0770">Synapse</keyword>
<sequence>MQRLPSKVVCSLKEKFFRDEVGICVTVVVLNIHFRSPTTHVMAPWVKRVFIHILPRLLVMRRPRYNTDGRNLANSCHRIMVRTCNGLELRDSHTYNLRNSSSELIDSHEVFPHGDHDELHSSTRDFECGTVRSNCRIHGPSTLQTPLNCHQESSSQQNDNGLNDCMGSHVHWHHCPELQRAFHGVQYIADYTKREEDSNRIKEDWKFVAMVLDRLFLWIFTLAVIVGTAGIILQAPALYDNRTPIGIQISQIAAMTARANFTRSRNAVA</sequence>
<keyword evidence="13" id="KW-0628">Postsynaptic cell membrane</keyword>
<evidence type="ECO:0000313" key="20">
    <source>
        <dbReference type="Proteomes" id="UP001367676"/>
    </source>
</evidence>
<dbReference type="InterPro" id="IPR006029">
    <property type="entry name" value="Neurotrans-gated_channel_TM"/>
</dbReference>
<dbReference type="AlphaFoldDB" id="A0AAN9Y420"/>
<keyword evidence="10" id="KW-1015">Disulfide bond</keyword>
<gene>
    <name evidence="19" type="ORF">V9T40_005231</name>
</gene>
<dbReference type="FunFam" id="1.20.58.390:FF:000022">
    <property type="entry name" value="Nicotinic acetylcholine receptor subunit alpha4"/>
    <property type="match status" value="1"/>
</dbReference>
<reference evidence="19 20" key="1">
    <citation type="submission" date="2024-03" db="EMBL/GenBank/DDBJ databases">
        <title>Adaptation during the transition from Ophiocordyceps entomopathogen to insect associate is accompanied by gene loss and intensified selection.</title>
        <authorList>
            <person name="Ward C.M."/>
            <person name="Onetto C.A."/>
            <person name="Borneman A.R."/>
        </authorList>
    </citation>
    <scope>NUCLEOTIDE SEQUENCE [LARGE SCALE GENOMIC DNA]</scope>
    <source>
        <strain evidence="19">AWRI1</strain>
        <tissue evidence="19">Single Adult Female</tissue>
    </source>
</reference>
<keyword evidence="4 17" id="KW-0812">Transmembrane</keyword>
<protein>
    <recommendedName>
        <fullName evidence="18">Neurotransmitter-gated ion-channel transmembrane domain-containing protein</fullName>
    </recommendedName>
</protein>
<keyword evidence="14" id="KW-1071">Ligand-gated ion channel</keyword>
<dbReference type="Gene3D" id="1.20.58.390">
    <property type="entry name" value="Neurotransmitter-gated ion-channel transmembrane domain"/>
    <property type="match status" value="1"/>
</dbReference>